<protein>
    <submittedName>
        <fullName evidence="1">Uncharacterized protein</fullName>
    </submittedName>
</protein>
<evidence type="ECO:0000313" key="1">
    <source>
        <dbReference type="EMBL" id="KAK6636509.1"/>
    </source>
</evidence>
<reference evidence="1 2" key="1">
    <citation type="submission" date="2023-10" db="EMBL/GenBank/DDBJ databases">
        <title>Genomes of two closely related lineages of the louse Polyplax serrata with different host specificities.</title>
        <authorList>
            <person name="Martinu J."/>
            <person name="Tarabai H."/>
            <person name="Stefka J."/>
            <person name="Hypsa V."/>
        </authorList>
    </citation>
    <scope>NUCLEOTIDE SEQUENCE [LARGE SCALE GENOMIC DNA]</scope>
    <source>
        <strain evidence="1">HR10_N</strain>
    </source>
</reference>
<dbReference type="Proteomes" id="UP001372834">
    <property type="component" value="Unassembled WGS sequence"/>
</dbReference>
<dbReference type="AlphaFoldDB" id="A0AAN8P744"/>
<gene>
    <name evidence="1" type="ORF">RUM43_010171</name>
</gene>
<dbReference type="EMBL" id="JAWJWE010000004">
    <property type="protein sequence ID" value="KAK6636509.1"/>
    <property type="molecule type" value="Genomic_DNA"/>
</dbReference>
<evidence type="ECO:0000313" key="2">
    <source>
        <dbReference type="Proteomes" id="UP001372834"/>
    </source>
</evidence>
<name>A0AAN8P744_POLSC</name>
<accession>A0AAN8P744</accession>
<organism evidence="1 2">
    <name type="scientific">Polyplax serrata</name>
    <name type="common">Common mouse louse</name>
    <dbReference type="NCBI Taxonomy" id="468196"/>
    <lineage>
        <taxon>Eukaryota</taxon>
        <taxon>Metazoa</taxon>
        <taxon>Ecdysozoa</taxon>
        <taxon>Arthropoda</taxon>
        <taxon>Hexapoda</taxon>
        <taxon>Insecta</taxon>
        <taxon>Pterygota</taxon>
        <taxon>Neoptera</taxon>
        <taxon>Paraneoptera</taxon>
        <taxon>Psocodea</taxon>
        <taxon>Troctomorpha</taxon>
        <taxon>Phthiraptera</taxon>
        <taxon>Anoplura</taxon>
        <taxon>Polyplacidae</taxon>
        <taxon>Polyplax</taxon>
    </lineage>
</organism>
<proteinExistence type="predicted"/>
<comment type="caution">
    <text evidence="1">The sequence shown here is derived from an EMBL/GenBank/DDBJ whole genome shotgun (WGS) entry which is preliminary data.</text>
</comment>
<sequence>MSRRVVFHHPRAMPFSYPNLLGEAQELDLRELAYPKLGNGLSVCGVTSRGVMGCGTSSGKHRNHPGRHCGVMSDVSLKSDESNVLLRANLDNLTPLLDHRLSNRRISSSETYKLEKRILLRGSHSSSLAWELNTNNSILVV</sequence>